<sequence length="216" mass="23592">MSERSSTRRYRSTLREAHAARTRADITAAARELFESRGFAGTTVAEIAARAGVSPQTVYGAFGSKAKLARAVVEQMEESADAAQWRQRIAVERDPRKILQAFAEWTSAFFTASRPQLSIARDVTAEMEEMAAEGDVRRRAALTALVGRLVDDGAVRRDLTLDAAVDRAWLLTGLETYLNATTGCGWSPDDHAAWLGETLAQQLLEPVDATGEPRVP</sequence>
<evidence type="ECO:0000313" key="6">
    <source>
        <dbReference type="EMBL" id="MFD2026236.1"/>
    </source>
</evidence>
<evidence type="ECO:0000256" key="1">
    <source>
        <dbReference type="ARBA" id="ARBA00023015"/>
    </source>
</evidence>
<gene>
    <name evidence="6" type="ORF">ACFSL2_12030</name>
</gene>
<evidence type="ECO:0000313" key="7">
    <source>
        <dbReference type="Proteomes" id="UP001597338"/>
    </source>
</evidence>
<dbReference type="Proteomes" id="UP001597338">
    <property type="component" value="Unassembled WGS sequence"/>
</dbReference>
<evidence type="ECO:0000259" key="5">
    <source>
        <dbReference type="PROSITE" id="PS50977"/>
    </source>
</evidence>
<comment type="caution">
    <text evidence="6">The sequence shown here is derived from an EMBL/GenBank/DDBJ whole genome shotgun (WGS) entry which is preliminary data.</text>
</comment>
<proteinExistence type="predicted"/>
<dbReference type="RefSeq" id="WP_377198082.1">
    <property type="nucleotide sequence ID" value="NZ_JBHUHF010000001.1"/>
</dbReference>
<dbReference type="EMBL" id="JBHUHF010000001">
    <property type="protein sequence ID" value="MFD2026236.1"/>
    <property type="molecule type" value="Genomic_DNA"/>
</dbReference>
<dbReference type="InterPro" id="IPR009057">
    <property type="entry name" value="Homeodomain-like_sf"/>
</dbReference>
<dbReference type="Pfam" id="PF00440">
    <property type="entry name" value="TetR_N"/>
    <property type="match status" value="1"/>
</dbReference>
<name>A0ABW4V633_9MICO</name>
<organism evidence="6 7">
    <name type="scientific">Promicromonospora aerolata</name>
    <dbReference type="NCBI Taxonomy" id="195749"/>
    <lineage>
        <taxon>Bacteria</taxon>
        <taxon>Bacillati</taxon>
        <taxon>Actinomycetota</taxon>
        <taxon>Actinomycetes</taxon>
        <taxon>Micrococcales</taxon>
        <taxon>Promicromonosporaceae</taxon>
        <taxon>Promicromonospora</taxon>
    </lineage>
</organism>
<evidence type="ECO:0000256" key="4">
    <source>
        <dbReference type="PROSITE-ProRule" id="PRU00335"/>
    </source>
</evidence>
<dbReference type="PRINTS" id="PR00455">
    <property type="entry name" value="HTHTETR"/>
</dbReference>
<accession>A0ABW4V633</accession>
<evidence type="ECO:0000256" key="3">
    <source>
        <dbReference type="ARBA" id="ARBA00023163"/>
    </source>
</evidence>
<keyword evidence="2 4" id="KW-0238">DNA-binding</keyword>
<evidence type="ECO:0000256" key="2">
    <source>
        <dbReference type="ARBA" id="ARBA00023125"/>
    </source>
</evidence>
<dbReference type="InterPro" id="IPR050109">
    <property type="entry name" value="HTH-type_TetR-like_transc_reg"/>
</dbReference>
<dbReference type="SUPFAM" id="SSF46689">
    <property type="entry name" value="Homeodomain-like"/>
    <property type="match status" value="1"/>
</dbReference>
<reference evidence="7" key="1">
    <citation type="journal article" date="2019" name="Int. J. Syst. Evol. Microbiol.">
        <title>The Global Catalogue of Microorganisms (GCM) 10K type strain sequencing project: providing services to taxonomists for standard genome sequencing and annotation.</title>
        <authorList>
            <consortium name="The Broad Institute Genomics Platform"/>
            <consortium name="The Broad Institute Genome Sequencing Center for Infectious Disease"/>
            <person name="Wu L."/>
            <person name="Ma J."/>
        </authorList>
    </citation>
    <scope>NUCLEOTIDE SEQUENCE [LARGE SCALE GENOMIC DNA]</scope>
    <source>
        <strain evidence="7">CCM 7043</strain>
    </source>
</reference>
<dbReference type="Gene3D" id="1.10.357.10">
    <property type="entry name" value="Tetracycline Repressor, domain 2"/>
    <property type="match status" value="1"/>
</dbReference>
<keyword evidence="7" id="KW-1185">Reference proteome</keyword>
<dbReference type="PROSITE" id="PS50977">
    <property type="entry name" value="HTH_TETR_2"/>
    <property type="match status" value="1"/>
</dbReference>
<feature type="DNA-binding region" description="H-T-H motif" evidence="4">
    <location>
        <begin position="43"/>
        <end position="62"/>
    </location>
</feature>
<dbReference type="InterPro" id="IPR001647">
    <property type="entry name" value="HTH_TetR"/>
</dbReference>
<protein>
    <submittedName>
        <fullName evidence="6">TetR/AcrR family transcriptional regulator</fullName>
    </submittedName>
</protein>
<feature type="domain" description="HTH tetR-type" evidence="5">
    <location>
        <begin position="20"/>
        <end position="80"/>
    </location>
</feature>
<dbReference type="PANTHER" id="PTHR30055">
    <property type="entry name" value="HTH-TYPE TRANSCRIPTIONAL REGULATOR RUTR"/>
    <property type="match status" value="1"/>
</dbReference>
<keyword evidence="3" id="KW-0804">Transcription</keyword>
<keyword evidence="1" id="KW-0805">Transcription regulation</keyword>
<dbReference type="PANTHER" id="PTHR30055:SF234">
    <property type="entry name" value="HTH-TYPE TRANSCRIPTIONAL REGULATOR BETI"/>
    <property type="match status" value="1"/>
</dbReference>